<comment type="caution">
    <text evidence="2">The sequence shown here is derived from an EMBL/GenBank/DDBJ whole genome shotgun (WGS) entry which is preliminary data.</text>
</comment>
<dbReference type="EMBL" id="WNWQ01000550">
    <property type="protein sequence ID" value="KAE9966178.1"/>
    <property type="molecule type" value="Genomic_DNA"/>
</dbReference>
<keyword evidence="7" id="KW-1185">Reference proteome</keyword>
<dbReference type="Proteomes" id="UP000490939">
    <property type="component" value="Unassembled WGS sequence"/>
</dbReference>
<dbReference type="Proteomes" id="UP000447873">
    <property type="component" value="Unassembled WGS sequence"/>
</dbReference>
<reference evidence="2 5" key="1">
    <citation type="submission" date="2019-11" db="EMBL/GenBank/DDBJ databases">
        <title>Venturia inaequalis Genome Resource.</title>
        <authorList>
            <person name="Lichtner F.J."/>
        </authorList>
    </citation>
    <scope>NUCLEOTIDE SEQUENCE [LARGE SCALE GENOMIC DNA]</scope>
    <source>
        <strain evidence="4 6">120213</strain>
        <strain evidence="2">Bline_iso_100314</strain>
        <strain evidence="3 7">DMI_063113</strain>
    </source>
</reference>
<evidence type="ECO:0000313" key="3">
    <source>
        <dbReference type="EMBL" id="KAE9972295.1"/>
    </source>
</evidence>
<dbReference type="EMBL" id="WNWS01000021">
    <property type="protein sequence ID" value="KAE9987188.1"/>
    <property type="molecule type" value="Genomic_DNA"/>
</dbReference>
<protein>
    <submittedName>
        <fullName evidence="2">Uncharacterized protein</fullName>
    </submittedName>
</protein>
<evidence type="ECO:0000313" key="6">
    <source>
        <dbReference type="Proteomes" id="UP000447873"/>
    </source>
</evidence>
<evidence type="ECO:0000313" key="4">
    <source>
        <dbReference type="EMBL" id="KAE9987188.1"/>
    </source>
</evidence>
<gene>
    <name evidence="2" type="ORF">BLS_007181</name>
    <name evidence="3" type="ORF">EG327_009526</name>
    <name evidence="4" type="ORF">EG328_003657</name>
</gene>
<proteinExistence type="predicted"/>
<accession>A0A8H3UAN8</accession>
<organism evidence="2 5">
    <name type="scientific">Venturia inaequalis</name>
    <name type="common">Apple scab fungus</name>
    <dbReference type="NCBI Taxonomy" id="5025"/>
    <lineage>
        <taxon>Eukaryota</taxon>
        <taxon>Fungi</taxon>
        <taxon>Dikarya</taxon>
        <taxon>Ascomycota</taxon>
        <taxon>Pezizomycotina</taxon>
        <taxon>Dothideomycetes</taxon>
        <taxon>Pleosporomycetidae</taxon>
        <taxon>Venturiales</taxon>
        <taxon>Venturiaceae</taxon>
        <taxon>Venturia</taxon>
    </lineage>
</organism>
<dbReference type="Proteomes" id="UP000433883">
    <property type="component" value="Unassembled WGS sequence"/>
</dbReference>
<evidence type="ECO:0000313" key="2">
    <source>
        <dbReference type="EMBL" id="KAE9966178.1"/>
    </source>
</evidence>
<feature type="region of interest" description="Disordered" evidence="1">
    <location>
        <begin position="98"/>
        <end position="151"/>
    </location>
</feature>
<sequence>MDALLREIDKEWADSKELGDRLEKERDTEQYKDLMRDANGFKAGFIAKEAMLKNDADAETQPRATGLKRRAEDERIESVLAEFPTRDEIRAKKLKFTDSAADAQASSPIPRPIPQISLSESERREVAKARPQVQSKSMPSKPTPQEPTQVVPNADDFRRRQVLDKHIDRILARARYQRVGWQNIAKAPEIRERLGNATYHLYLEAVLGNCDTIRISIKLDGTRDWIFDNGGRALETKVPWEDVQIYLEDVKILFDQGIGGWNKGAITRWMEEHVENAPKLARFEVCIRYREGFLETKKKSDAGKTIPWQYGQKDKTRMIAQSWWGFENLKKVSFTVQKACETGKSYQWYSIDRDEQKEEWKAWVPEKQIWGK</sequence>
<evidence type="ECO:0000313" key="7">
    <source>
        <dbReference type="Proteomes" id="UP000490939"/>
    </source>
</evidence>
<evidence type="ECO:0000256" key="1">
    <source>
        <dbReference type="SAM" id="MobiDB-lite"/>
    </source>
</evidence>
<dbReference type="EMBL" id="WNWR01000639">
    <property type="protein sequence ID" value="KAE9972295.1"/>
    <property type="molecule type" value="Genomic_DNA"/>
</dbReference>
<name>A0A8H3UAN8_VENIN</name>
<dbReference type="AlphaFoldDB" id="A0A8H3UAN8"/>
<evidence type="ECO:0000313" key="5">
    <source>
        <dbReference type="Proteomes" id="UP000433883"/>
    </source>
</evidence>